<name>A0ABZ0TP18_9SPHI</name>
<evidence type="ECO:0000313" key="3">
    <source>
        <dbReference type="Proteomes" id="UP001324380"/>
    </source>
</evidence>
<keyword evidence="3" id="KW-1185">Reference proteome</keyword>
<feature type="domain" description="AB hydrolase-1" evidence="1">
    <location>
        <begin position="101"/>
        <end position="270"/>
    </location>
</feature>
<dbReference type="InterPro" id="IPR029058">
    <property type="entry name" value="AB_hydrolase_fold"/>
</dbReference>
<dbReference type="Pfam" id="PF12697">
    <property type="entry name" value="Abhydrolase_6"/>
    <property type="match status" value="1"/>
</dbReference>
<keyword evidence="2" id="KW-0378">Hydrolase</keyword>
<accession>A0ABZ0TP18</accession>
<dbReference type="Gene3D" id="3.40.50.1820">
    <property type="entry name" value="alpha/beta hydrolase"/>
    <property type="match status" value="1"/>
</dbReference>
<evidence type="ECO:0000313" key="2">
    <source>
        <dbReference type="EMBL" id="WPU92920.1"/>
    </source>
</evidence>
<dbReference type="RefSeq" id="WP_321562078.1">
    <property type="nucleotide sequence ID" value="NZ_CP139558.1"/>
</dbReference>
<dbReference type="EMBL" id="CP139558">
    <property type="protein sequence ID" value="WPU92920.1"/>
    <property type="molecule type" value="Genomic_DNA"/>
</dbReference>
<organism evidence="2 3">
    <name type="scientific">Mucilaginibacter sabulilitoris</name>
    <dbReference type="NCBI Taxonomy" id="1173583"/>
    <lineage>
        <taxon>Bacteria</taxon>
        <taxon>Pseudomonadati</taxon>
        <taxon>Bacteroidota</taxon>
        <taxon>Sphingobacteriia</taxon>
        <taxon>Sphingobacteriales</taxon>
        <taxon>Sphingobacteriaceae</taxon>
        <taxon>Mucilaginibacter</taxon>
    </lineage>
</organism>
<proteinExistence type="predicted"/>
<evidence type="ECO:0000259" key="1">
    <source>
        <dbReference type="Pfam" id="PF12697"/>
    </source>
</evidence>
<reference evidence="2 3" key="1">
    <citation type="submission" date="2023-11" db="EMBL/GenBank/DDBJ databases">
        <title>Analysis of the Genomes of Mucilaginibacter gossypii cycad 4 and M. sabulilitoris SNA2: microbes with the potential for plant growth promotion.</title>
        <authorList>
            <person name="Hirsch A.M."/>
            <person name="Humm E."/>
            <person name="Rubbi M."/>
            <person name="Del Vecchio G."/>
            <person name="Ha S.M."/>
            <person name="Pellegrini M."/>
            <person name="Gunsalus R.P."/>
        </authorList>
    </citation>
    <scope>NUCLEOTIDE SEQUENCE [LARGE SCALE GENOMIC DNA]</scope>
    <source>
        <strain evidence="2 3">SNA2</strain>
    </source>
</reference>
<protein>
    <submittedName>
        <fullName evidence="2">Alpha/beta hydrolase</fullName>
    </submittedName>
</protein>
<dbReference type="SUPFAM" id="SSF53474">
    <property type="entry name" value="alpha/beta-Hydrolases"/>
    <property type="match status" value="1"/>
</dbReference>
<dbReference type="GO" id="GO:0016787">
    <property type="term" value="F:hydrolase activity"/>
    <property type="evidence" value="ECO:0007669"/>
    <property type="project" value="UniProtKB-KW"/>
</dbReference>
<gene>
    <name evidence="2" type="ORF">SNE25_26715</name>
</gene>
<sequence>MTFADELTLKVVSTFEGYKSSMKKLKELFTRVKAIDHRDNQDITDLLWQLICYSPKMPVRLQSQQLLDEATPFTLEADDPHFSCSMLKFNGFIWGNGSRRVLITHGWGSKAADFTELITALRMIDDLQIIAFDAPGNGSSEGELSNLSLFAKAAEAIVNTYGPPDILIGHSLGAMANTIVINSTNIKPSLLISIAPLVRLRENFIATMTAADVPVAAQDKFFEAFKLLVEVPASYFNLPGLYPDDAAVKHLLVYDKEDKTAPYSYLQKFLSNHPEILIKEYEAVGHERIIKDTGLIQDIVEAVKTATL</sequence>
<dbReference type="InterPro" id="IPR000073">
    <property type="entry name" value="AB_hydrolase_1"/>
</dbReference>
<dbReference type="Proteomes" id="UP001324380">
    <property type="component" value="Chromosome"/>
</dbReference>